<dbReference type="PROSITE" id="PS51779">
    <property type="entry name" value="POTRA"/>
    <property type="match status" value="1"/>
</dbReference>
<feature type="domain" description="POTRA" evidence="6">
    <location>
        <begin position="34"/>
        <end position="105"/>
    </location>
</feature>
<evidence type="ECO:0000313" key="8">
    <source>
        <dbReference type="Proteomes" id="UP001430954"/>
    </source>
</evidence>
<dbReference type="Pfam" id="PF01103">
    <property type="entry name" value="Omp85"/>
    <property type="match status" value="1"/>
</dbReference>
<feature type="chain" id="PRO_5045604878" evidence="5">
    <location>
        <begin position="28"/>
        <end position="434"/>
    </location>
</feature>
<dbReference type="PANTHER" id="PTHR12815:SF18">
    <property type="entry name" value="SORTING AND ASSEMBLY MACHINERY COMPONENT 50 HOMOLOG"/>
    <property type="match status" value="1"/>
</dbReference>
<keyword evidence="2" id="KW-1134">Transmembrane beta strand</keyword>
<evidence type="ECO:0000256" key="4">
    <source>
        <dbReference type="ARBA" id="ARBA00023136"/>
    </source>
</evidence>
<evidence type="ECO:0000256" key="2">
    <source>
        <dbReference type="ARBA" id="ARBA00022452"/>
    </source>
</evidence>
<dbReference type="InterPro" id="IPR000184">
    <property type="entry name" value="Bac_surfAg_D15"/>
</dbReference>
<evidence type="ECO:0000313" key="7">
    <source>
        <dbReference type="EMBL" id="MBZ4038858.1"/>
    </source>
</evidence>
<keyword evidence="4" id="KW-0472">Membrane</keyword>
<evidence type="ECO:0000256" key="1">
    <source>
        <dbReference type="ARBA" id="ARBA00004370"/>
    </source>
</evidence>
<dbReference type="EMBL" id="JAINZW010000002">
    <property type="protein sequence ID" value="MBZ4038858.1"/>
    <property type="molecule type" value="Genomic_DNA"/>
</dbReference>
<accession>A0ABS7T4T0</accession>
<organism evidence="7 8">
    <name type="scientific">Novilysobacter selenitireducens</name>
    <dbReference type="NCBI Taxonomy" id="2872639"/>
    <lineage>
        <taxon>Bacteria</taxon>
        <taxon>Pseudomonadati</taxon>
        <taxon>Pseudomonadota</taxon>
        <taxon>Gammaproteobacteria</taxon>
        <taxon>Lysobacterales</taxon>
        <taxon>Lysobacteraceae</taxon>
        <taxon>Novilysobacter</taxon>
    </lineage>
</organism>
<keyword evidence="8" id="KW-1185">Reference proteome</keyword>
<evidence type="ECO:0000256" key="5">
    <source>
        <dbReference type="SAM" id="SignalP"/>
    </source>
</evidence>
<dbReference type="InterPro" id="IPR010827">
    <property type="entry name" value="BamA/TamA_POTRA"/>
</dbReference>
<dbReference type="InterPro" id="IPR034746">
    <property type="entry name" value="POTRA"/>
</dbReference>
<evidence type="ECO:0000259" key="6">
    <source>
        <dbReference type="PROSITE" id="PS51779"/>
    </source>
</evidence>
<feature type="signal peptide" evidence="5">
    <location>
        <begin position="1"/>
        <end position="27"/>
    </location>
</feature>
<name>A0ABS7T4T0_9GAMM</name>
<comment type="subcellular location">
    <subcellularLocation>
        <location evidence="1">Membrane</location>
    </subcellularLocation>
</comment>
<dbReference type="PANTHER" id="PTHR12815">
    <property type="entry name" value="SORTING AND ASSEMBLY MACHINERY SAMM50 PROTEIN FAMILY MEMBER"/>
    <property type="match status" value="1"/>
</dbReference>
<dbReference type="Gene3D" id="3.10.20.310">
    <property type="entry name" value="membrane protein fhac"/>
    <property type="match status" value="1"/>
</dbReference>
<dbReference type="Proteomes" id="UP001430954">
    <property type="component" value="Unassembled WGS sequence"/>
</dbReference>
<evidence type="ECO:0000256" key="3">
    <source>
        <dbReference type="ARBA" id="ARBA00022692"/>
    </source>
</evidence>
<sequence length="434" mass="48242">MPPTRPLLQAVLGAIALWAYLPAASQAPPTPPWPRIVGIELSGNENTRDKVILRELDLAPGEPADPARIARGRQAVSDLGLFREVDVTQRPVDGGVVLQVSLREKYHLLVLPRVDANSDRDVSYGAQLRWSNVWGLNHRLNLSVESGDYPEERDRREEKSVALAYRAPYLFDSPYELRTRLERRERVTPVIDPVSDEVTDDSFEETFDHAEVGVARDLRIGRPRAGWIVGGGVLWQRQDTAGVFAPPADGQAVALVGTADYDDLRFHIYNETGRRFSSRIEAASRDLGSDYDYTRATVDYVQSRAIGTTPHQTIEALASGGVLVGGPRSRNAFSLGGSSRMRGYDSDFLEGDRYYYGSLQYLRPVKWNWLRLMAFVEVGGTDDDREGRRNGSPYANVGLGVRARLTWFVNIDIEAGWAYPLRGGDGANFFASGN</sequence>
<comment type="caution">
    <text evidence="7">The sequence shown here is derived from an EMBL/GenBank/DDBJ whole genome shotgun (WGS) entry which is preliminary data.</text>
</comment>
<proteinExistence type="predicted"/>
<reference evidence="7 8" key="1">
    <citation type="submission" date="2021-09" db="EMBL/GenBank/DDBJ databases">
        <title>Lysobacter sp. 13A isolated from the river sediment.</title>
        <authorList>
            <person name="Liu H."/>
            <person name="Li S."/>
            <person name="Mao S."/>
        </authorList>
    </citation>
    <scope>NUCLEOTIDE SEQUENCE [LARGE SCALE GENOMIC DNA]</scope>
    <source>
        <strain evidence="7 8">13A</strain>
    </source>
</reference>
<dbReference type="Pfam" id="PF07244">
    <property type="entry name" value="POTRA"/>
    <property type="match status" value="1"/>
</dbReference>
<gene>
    <name evidence="7" type="ORF">K6753_04875</name>
</gene>
<dbReference type="Gene3D" id="2.40.160.50">
    <property type="entry name" value="membrane protein fhac: a member of the omp85/tpsb transporter family"/>
    <property type="match status" value="1"/>
</dbReference>
<keyword evidence="5" id="KW-0732">Signal</keyword>
<keyword evidence="3" id="KW-0812">Transmembrane</keyword>
<dbReference type="InterPro" id="IPR039910">
    <property type="entry name" value="D15-like"/>
</dbReference>
<dbReference type="RefSeq" id="WP_223675060.1">
    <property type="nucleotide sequence ID" value="NZ_JAINZW010000002.1"/>
</dbReference>
<protein>
    <submittedName>
        <fullName evidence="7">BamA/TamA family outer membrane protein</fullName>
    </submittedName>
</protein>